<proteinExistence type="predicted"/>
<dbReference type="RefSeq" id="WP_142015170.1">
    <property type="nucleotide sequence ID" value="NZ_VFPD01000001.1"/>
</dbReference>
<gene>
    <name evidence="1" type="ORF">FB551_0755</name>
</gene>
<dbReference type="InterPro" id="IPR018534">
    <property type="entry name" value="Tet_reg_excision_RteC"/>
</dbReference>
<dbReference type="EMBL" id="VFPD01000001">
    <property type="protein sequence ID" value="TQM21074.1"/>
    <property type="molecule type" value="Genomic_DNA"/>
</dbReference>
<organism evidence="1 2">
    <name type="scientific">Chryseobacterium aquifrigidense</name>
    <dbReference type="NCBI Taxonomy" id="558021"/>
    <lineage>
        <taxon>Bacteria</taxon>
        <taxon>Pseudomonadati</taxon>
        <taxon>Bacteroidota</taxon>
        <taxon>Flavobacteriia</taxon>
        <taxon>Flavobacteriales</taxon>
        <taxon>Weeksellaceae</taxon>
        <taxon>Chryseobacterium group</taxon>
        <taxon>Chryseobacterium</taxon>
    </lineage>
</organism>
<sequence>MEHIDIFKQIAEMREKLKQRLSEIELEEQETIAISERSLMEIDEVTRSLKTLISDYNFRNIAEEIYFFKEIKPQFISLYIYHSTVLNVETSRPIAGQKILRKYYENEIEKLNVFYVENAEFYSYCRRKATYMDHKYFVRNAFDIKMKMPQTFYNYDESFTTSHDHQAAQILAYKKLEIFYKHMASKAVDGIAVGPLENQNIVWSATKVALIELIYGLYKMRCFNGGNIELSEVMKFSEKALNIDLGNYHKTIFEIRSRKNGTTKFLQLLTDNLNQHFIDSENI</sequence>
<dbReference type="Proteomes" id="UP000316437">
    <property type="component" value="Unassembled WGS sequence"/>
</dbReference>
<protein>
    <submittedName>
        <fullName evidence="1">RteC protein</fullName>
    </submittedName>
</protein>
<keyword evidence="2" id="KW-1185">Reference proteome</keyword>
<comment type="caution">
    <text evidence="1">The sequence shown here is derived from an EMBL/GenBank/DDBJ whole genome shotgun (WGS) entry which is preliminary data.</text>
</comment>
<evidence type="ECO:0000313" key="1">
    <source>
        <dbReference type="EMBL" id="TQM21074.1"/>
    </source>
</evidence>
<evidence type="ECO:0000313" key="2">
    <source>
        <dbReference type="Proteomes" id="UP000316437"/>
    </source>
</evidence>
<name>A0A543EHL8_9FLAO</name>
<dbReference type="Pfam" id="PF09357">
    <property type="entry name" value="RteC"/>
    <property type="match status" value="1"/>
</dbReference>
<accession>A0A543EHL8</accession>
<dbReference type="AlphaFoldDB" id="A0A543EHL8"/>
<reference evidence="1 2" key="1">
    <citation type="submission" date="2019-06" db="EMBL/GenBank/DDBJ databases">
        <title>Sorghum-associated microbial communities from plants grown in Nebraska, USA.</title>
        <authorList>
            <person name="Schachtman D."/>
        </authorList>
    </citation>
    <scope>NUCLEOTIDE SEQUENCE [LARGE SCALE GENOMIC DNA]</scope>
    <source>
        <strain evidence="1 2">110</strain>
    </source>
</reference>